<dbReference type="RefSeq" id="XP_009169476.1">
    <property type="nucleotide sequence ID" value="XM_009171212.1"/>
</dbReference>
<organism evidence="1 2">
    <name type="scientific">Opisthorchis viverrini</name>
    <name type="common">Southeast Asian liver fluke</name>
    <dbReference type="NCBI Taxonomy" id="6198"/>
    <lineage>
        <taxon>Eukaryota</taxon>
        <taxon>Metazoa</taxon>
        <taxon>Spiralia</taxon>
        <taxon>Lophotrochozoa</taxon>
        <taxon>Platyhelminthes</taxon>
        <taxon>Trematoda</taxon>
        <taxon>Digenea</taxon>
        <taxon>Opisthorchiida</taxon>
        <taxon>Opisthorchiata</taxon>
        <taxon>Opisthorchiidae</taxon>
        <taxon>Opisthorchis</taxon>
    </lineage>
</organism>
<dbReference type="KEGG" id="ovi:T265_06042"/>
<protein>
    <submittedName>
        <fullName evidence="1">Uncharacterized protein</fullName>
    </submittedName>
</protein>
<reference evidence="1 2" key="1">
    <citation type="submission" date="2013-11" db="EMBL/GenBank/DDBJ databases">
        <title>Opisthorchis viverrini - life in the bile duct.</title>
        <authorList>
            <person name="Young N.D."/>
            <person name="Nagarajan N."/>
            <person name="Lin S.J."/>
            <person name="Korhonen P.K."/>
            <person name="Jex A.R."/>
            <person name="Hall R.S."/>
            <person name="Safavi-Hemami H."/>
            <person name="Kaewkong W."/>
            <person name="Bertrand D."/>
            <person name="Gao S."/>
            <person name="Seet Q."/>
            <person name="Wongkham S."/>
            <person name="Teh B.T."/>
            <person name="Wongkham C."/>
            <person name="Intapan P.M."/>
            <person name="Maleewong W."/>
            <person name="Yang X."/>
            <person name="Hu M."/>
            <person name="Wang Z."/>
            <person name="Hofmann A."/>
            <person name="Sternberg P.W."/>
            <person name="Tan P."/>
            <person name="Wang J."/>
            <person name="Gasser R.B."/>
        </authorList>
    </citation>
    <scope>NUCLEOTIDE SEQUENCE [LARGE SCALE GENOMIC DNA]</scope>
</reference>
<dbReference type="CTD" id="20320224"/>
<gene>
    <name evidence="1" type="ORF">T265_06042</name>
</gene>
<dbReference type="PANTHER" id="PTHR19446">
    <property type="entry name" value="REVERSE TRANSCRIPTASES"/>
    <property type="match status" value="1"/>
</dbReference>
<dbReference type="STRING" id="6198.A0A075AEI8"/>
<dbReference type="OrthoDB" id="410104at2759"/>
<dbReference type="AlphaFoldDB" id="A0A075AEI8"/>
<sequence length="289" mass="32792">MAREILTREQQAGFRPGRGCVDQIFTLRQVLEQRHTYKRPTILVFLDFRGAFDSFDRSVLLETLARQGMSQKFIFPEYTYSVWLMFYRAAQPCSHFEDVVGVREDNTSVYVLRRHSGSIAHHKRNRSPTEAIPFNNRVYIGLSFKDYAAAVHTERMAPSLCLSFSSSLAIGLRFNDKSPCSLPPAFVCTYLCTHVEHGSKTRLLSDKIREHNMIFLGGGREKPSSDAVASHLTETSPVIHGILEPITAGTIQAITDRRGVQMKLTRPLNLNRPAKTQVSQTRLKLMLFT</sequence>
<dbReference type="EMBL" id="KL596739">
    <property type="protein sequence ID" value="KER26759.1"/>
    <property type="molecule type" value="Genomic_DNA"/>
</dbReference>
<evidence type="ECO:0000313" key="1">
    <source>
        <dbReference type="EMBL" id="KER26759.1"/>
    </source>
</evidence>
<dbReference type="Proteomes" id="UP000054324">
    <property type="component" value="Unassembled WGS sequence"/>
</dbReference>
<accession>A0A075AEI8</accession>
<proteinExistence type="predicted"/>
<keyword evidence="2" id="KW-1185">Reference proteome</keyword>
<evidence type="ECO:0000313" key="2">
    <source>
        <dbReference type="Proteomes" id="UP000054324"/>
    </source>
</evidence>
<name>A0A075AEI8_OPIVI</name>
<dbReference type="GeneID" id="20320224"/>